<dbReference type="EMBL" id="FNVQ01000001">
    <property type="protein sequence ID" value="SEG29679.1"/>
    <property type="molecule type" value="Genomic_DNA"/>
</dbReference>
<sequence length="335" mass="37004">MKRILPLSVLTISVLLAACSATNTQTQLQTSEPGAPTGVESAAQQGAAIEAVTGKTWVLEQIQSMDDSLFKPRAGHSYTLSFNADGQVLVQADCNRGFGAWQHTPPSGITLGPAAMTRRACGEDTEADRFLKELTYVRSFVMREGDLYLATMADGSILKFVDANQPSFDCSRAEGSVQELICSDTELSMLDRRLDELYRKGLETFPEEEIATLKATQRGWIKGRDECWKAEDMDSCARDEYTRRITELEIQTGSTEVPAPTLYSCDDGRLLTAYFYNRTLMPALMLGDGENQSLLFQEVAASGARYQGRNVEFWESGAQARYTNLSGETVQCSKR</sequence>
<dbReference type="Proteomes" id="UP000236745">
    <property type="component" value="Unassembled WGS sequence"/>
</dbReference>
<keyword evidence="10" id="KW-1185">Reference proteome</keyword>
<evidence type="ECO:0000256" key="5">
    <source>
        <dbReference type="SAM" id="SignalP"/>
    </source>
</evidence>
<dbReference type="InterPro" id="IPR005184">
    <property type="entry name" value="DUF306_Meta_HslJ"/>
</dbReference>
<evidence type="ECO:0000256" key="2">
    <source>
        <dbReference type="ARBA" id="ARBA00023136"/>
    </source>
</evidence>
<feature type="domain" description="C-type lysozyme inhibitor" evidence="8">
    <location>
        <begin position="263"/>
        <end position="326"/>
    </location>
</feature>
<organism evidence="9 10">
    <name type="scientific">Marinobacterium lutimaris</name>
    <dbReference type="NCBI Taxonomy" id="568106"/>
    <lineage>
        <taxon>Bacteria</taxon>
        <taxon>Pseudomonadati</taxon>
        <taxon>Pseudomonadota</taxon>
        <taxon>Gammaproteobacteria</taxon>
        <taxon>Oceanospirillales</taxon>
        <taxon>Oceanospirillaceae</taxon>
        <taxon>Marinobacterium</taxon>
    </lineage>
</organism>
<evidence type="ECO:0000259" key="8">
    <source>
        <dbReference type="Pfam" id="PF09864"/>
    </source>
</evidence>
<evidence type="ECO:0000259" key="6">
    <source>
        <dbReference type="Pfam" id="PF03724"/>
    </source>
</evidence>
<proteinExistence type="predicted"/>
<dbReference type="InterPro" id="IPR009739">
    <property type="entry name" value="LprI-like_N"/>
</dbReference>
<dbReference type="Gene3D" id="1.20.1270.180">
    <property type="match status" value="1"/>
</dbReference>
<feature type="chain" id="PRO_5009291100" evidence="5">
    <location>
        <begin position="18"/>
        <end position="335"/>
    </location>
</feature>
<accession>A0A1H5YZD5</accession>
<dbReference type="InterPro" id="IPR038670">
    <property type="entry name" value="HslJ-like_sf"/>
</dbReference>
<keyword evidence="1 5" id="KW-0732">Signal</keyword>
<dbReference type="Pfam" id="PF07007">
    <property type="entry name" value="LprI"/>
    <property type="match status" value="1"/>
</dbReference>
<dbReference type="AlphaFoldDB" id="A0A1H5YZD5"/>
<dbReference type="Gene3D" id="2.40.128.270">
    <property type="match status" value="1"/>
</dbReference>
<dbReference type="Gene3D" id="2.40.128.200">
    <property type="match status" value="1"/>
</dbReference>
<evidence type="ECO:0000259" key="7">
    <source>
        <dbReference type="Pfam" id="PF07007"/>
    </source>
</evidence>
<dbReference type="Pfam" id="PF09864">
    <property type="entry name" value="MliC"/>
    <property type="match status" value="1"/>
</dbReference>
<dbReference type="PANTHER" id="PTHR37549:SF1">
    <property type="entry name" value="LIPOPROTEIN LPRI"/>
    <property type="match status" value="1"/>
</dbReference>
<keyword evidence="2" id="KW-0472">Membrane</keyword>
<name>A0A1H5YZD5_9GAMM</name>
<evidence type="ECO:0000313" key="10">
    <source>
        <dbReference type="Proteomes" id="UP000236745"/>
    </source>
</evidence>
<evidence type="ECO:0000256" key="1">
    <source>
        <dbReference type="ARBA" id="ARBA00022729"/>
    </source>
</evidence>
<dbReference type="InterPro" id="IPR052755">
    <property type="entry name" value="Lysozyme_Inhibitor_LprI"/>
</dbReference>
<dbReference type="PROSITE" id="PS51257">
    <property type="entry name" value="PROKAR_LIPOPROTEIN"/>
    <property type="match status" value="1"/>
</dbReference>
<evidence type="ECO:0000313" key="9">
    <source>
        <dbReference type="EMBL" id="SEG29679.1"/>
    </source>
</evidence>
<dbReference type="SUPFAM" id="SSF141488">
    <property type="entry name" value="YdhA-like"/>
    <property type="match status" value="1"/>
</dbReference>
<dbReference type="InterPro" id="IPR018660">
    <property type="entry name" value="MliC"/>
</dbReference>
<keyword evidence="4" id="KW-0449">Lipoprotein</keyword>
<dbReference type="GO" id="GO:0005576">
    <property type="term" value="C:extracellular region"/>
    <property type="evidence" value="ECO:0007669"/>
    <property type="project" value="TreeGrafter"/>
</dbReference>
<dbReference type="PANTHER" id="PTHR37549">
    <property type="entry name" value="LIPOPROTEIN LPRI"/>
    <property type="match status" value="1"/>
</dbReference>
<feature type="domain" description="Lysozyme inhibitor LprI-like N-terminal" evidence="7">
    <location>
        <begin position="170"/>
        <end position="248"/>
    </location>
</feature>
<dbReference type="Pfam" id="PF03724">
    <property type="entry name" value="META"/>
    <property type="match status" value="1"/>
</dbReference>
<reference evidence="9 10" key="1">
    <citation type="submission" date="2016-10" db="EMBL/GenBank/DDBJ databases">
        <authorList>
            <person name="de Groot N.N."/>
        </authorList>
    </citation>
    <scope>NUCLEOTIDE SEQUENCE [LARGE SCALE GENOMIC DNA]</scope>
    <source>
        <strain evidence="9 10">DSM 22012</strain>
    </source>
</reference>
<protein>
    <submittedName>
        <fullName evidence="9">Uncharacterized protein YPO0702</fullName>
    </submittedName>
</protein>
<gene>
    <name evidence="9" type="ORF">SAMN05444390_1011963</name>
</gene>
<evidence type="ECO:0000256" key="3">
    <source>
        <dbReference type="ARBA" id="ARBA00023139"/>
    </source>
</evidence>
<dbReference type="InterPro" id="IPR036328">
    <property type="entry name" value="MliC_sf"/>
</dbReference>
<evidence type="ECO:0000256" key="4">
    <source>
        <dbReference type="ARBA" id="ARBA00023288"/>
    </source>
</evidence>
<feature type="domain" description="DUF306" evidence="6">
    <location>
        <begin position="51"/>
        <end position="160"/>
    </location>
</feature>
<feature type="signal peptide" evidence="5">
    <location>
        <begin position="1"/>
        <end position="17"/>
    </location>
</feature>
<keyword evidence="3" id="KW-0564">Palmitate</keyword>